<organism evidence="2 3">
    <name type="scientific">Parathielavia appendiculata</name>
    <dbReference type="NCBI Taxonomy" id="2587402"/>
    <lineage>
        <taxon>Eukaryota</taxon>
        <taxon>Fungi</taxon>
        <taxon>Dikarya</taxon>
        <taxon>Ascomycota</taxon>
        <taxon>Pezizomycotina</taxon>
        <taxon>Sordariomycetes</taxon>
        <taxon>Sordariomycetidae</taxon>
        <taxon>Sordariales</taxon>
        <taxon>Chaetomiaceae</taxon>
        <taxon>Parathielavia</taxon>
    </lineage>
</organism>
<dbReference type="GeneID" id="87831735"/>
<dbReference type="Pfam" id="PF01636">
    <property type="entry name" value="APH"/>
    <property type="match status" value="1"/>
</dbReference>
<comment type="caution">
    <text evidence="2">The sequence shown here is derived from an EMBL/GenBank/DDBJ whole genome shotgun (WGS) entry which is preliminary data.</text>
</comment>
<reference evidence="2" key="2">
    <citation type="submission" date="2023-05" db="EMBL/GenBank/DDBJ databases">
        <authorList>
            <consortium name="Lawrence Berkeley National Laboratory"/>
            <person name="Steindorff A."/>
            <person name="Hensen N."/>
            <person name="Bonometti L."/>
            <person name="Westerberg I."/>
            <person name="Brannstrom I.O."/>
            <person name="Guillou S."/>
            <person name="Cros-Aarteil S."/>
            <person name="Calhoun S."/>
            <person name="Haridas S."/>
            <person name="Kuo A."/>
            <person name="Mondo S."/>
            <person name="Pangilinan J."/>
            <person name="Riley R."/>
            <person name="Labutti K."/>
            <person name="Andreopoulos B."/>
            <person name="Lipzen A."/>
            <person name="Chen C."/>
            <person name="Yanf M."/>
            <person name="Daum C."/>
            <person name="Ng V."/>
            <person name="Clum A."/>
            <person name="Ohm R."/>
            <person name="Martin F."/>
            <person name="Silar P."/>
            <person name="Natvig D."/>
            <person name="Lalanne C."/>
            <person name="Gautier V."/>
            <person name="Ament-Velasquez S.L."/>
            <person name="Kruys A."/>
            <person name="Hutchinson M.I."/>
            <person name="Powell A.J."/>
            <person name="Barry K."/>
            <person name="Miller A.N."/>
            <person name="Grigoriev I.V."/>
            <person name="Debuchy R."/>
            <person name="Gladieux P."/>
            <person name="Thoren M.H."/>
            <person name="Johannesson H."/>
        </authorList>
    </citation>
    <scope>NUCLEOTIDE SEQUENCE</scope>
    <source>
        <strain evidence="2">CBS 731.68</strain>
    </source>
</reference>
<name>A0AAN6TRX6_9PEZI</name>
<dbReference type="AlphaFoldDB" id="A0AAN6TRX6"/>
<dbReference type="Proteomes" id="UP001302602">
    <property type="component" value="Unassembled WGS sequence"/>
</dbReference>
<sequence length="261" mass="29333">MASPRVQVNDSIWPSMTMRDHLTLSWSDGNGGFFVYSEASLPLPDCQPHPADSVELPRVYAAGDVSAIHGITFPQVTREHVTLAFLKGKEQLGFAIPNVLYHGEWDGRYYLILSRVPGRTVTEAWPAMNEGTQQYYVQRVAELYLRKGGSPHQGELRRNCAQMGMDVSSLVLYHCDLGPGNILVDTESRGIGIIDWEIAGNLPKEWVTTKFHLSLGMDLPNVTDEDARSDWRRFVARKLSEMGFEEAIDGWLSFETRDKSS</sequence>
<evidence type="ECO:0000259" key="1">
    <source>
        <dbReference type="Pfam" id="PF01636"/>
    </source>
</evidence>
<evidence type="ECO:0000313" key="3">
    <source>
        <dbReference type="Proteomes" id="UP001302602"/>
    </source>
</evidence>
<dbReference type="RefSeq" id="XP_062642808.1">
    <property type="nucleotide sequence ID" value="XM_062794966.1"/>
</dbReference>
<dbReference type="CDD" id="cd05120">
    <property type="entry name" value="APH_ChoK_like"/>
    <property type="match status" value="1"/>
</dbReference>
<accession>A0AAN6TRX6</accession>
<dbReference type="EMBL" id="MU853254">
    <property type="protein sequence ID" value="KAK4119035.1"/>
    <property type="molecule type" value="Genomic_DNA"/>
</dbReference>
<dbReference type="PANTHER" id="PTHR21310">
    <property type="entry name" value="AMINOGLYCOSIDE PHOSPHOTRANSFERASE-RELATED-RELATED"/>
    <property type="match status" value="1"/>
</dbReference>
<dbReference type="Gene3D" id="3.90.1200.10">
    <property type="match status" value="1"/>
</dbReference>
<dbReference type="InterPro" id="IPR051678">
    <property type="entry name" value="AGP_Transferase"/>
</dbReference>
<gene>
    <name evidence="2" type="ORF">N657DRAFT_659238</name>
</gene>
<dbReference type="InterPro" id="IPR011009">
    <property type="entry name" value="Kinase-like_dom_sf"/>
</dbReference>
<dbReference type="SUPFAM" id="SSF56112">
    <property type="entry name" value="Protein kinase-like (PK-like)"/>
    <property type="match status" value="1"/>
</dbReference>
<protein>
    <recommendedName>
        <fullName evidence="1">Aminoglycoside phosphotransferase domain-containing protein</fullName>
    </recommendedName>
</protein>
<dbReference type="PANTHER" id="PTHR21310:SF58">
    <property type="entry name" value="AMINOGLYCOSIDE PHOSPHOTRANSFERASE DOMAIN-CONTAINING PROTEIN"/>
    <property type="match status" value="1"/>
</dbReference>
<reference evidence="2" key="1">
    <citation type="journal article" date="2023" name="Mol. Phylogenet. Evol.">
        <title>Genome-scale phylogeny and comparative genomics of the fungal order Sordariales.</title>
        <authorList>
            <person name="Hensen N."/>
            <person name="Bonometti L."/>
            <person name="Westerberg I."/>
            <person name="Brannstrom I.O."/>
            <person name="Guillou S."/>
            <person name="Cros-Aarteil S."/>
            <person name="Calhoun S."/>
            <person name="Haridas S."/>
            <person name="Kuo A."/>
            <person name="Mondo S."/>
            <person name="Pangilinan J."/>
            <person name="Riley R."/>
            <person name="LaButti K."/>
            <person name="Andreopoulos B."/>
            <person name="Lipzen A."/>
            <person name="Chen C."/>
            <person name="Yan M."/>
            <person name="Daum C."/>
            <person name="Ng V."/>
            <person name="Clum A."/>
            <person name="Steindorff A."/>
            <person name="Ohm R.A."/>
            <person name="Martin F."/>
            <person name="Silar P."/>
            <person name="Natvig D.O."/>
            <person name="Lalanne C."/>
            <person name="Gautier V."/>
            <person name="Ament-Velasquez S.L."/>
            <person name="Kruys A."/>
            <person name="Hutchinson M.I."/>
            <person name="Powell A.J."/>
            <person name="Barry K."/>
            <person name="Miller A.N."/>
            <person name="Grigoriev I.V."/>
            <person name="Debuchy R."/>
            <person name="Gladieux P."/>
            <person name="Hiltunen Thoren M."/>
            <person name="Johannesson H."/>
        </authorList>
    </citation>
    <scope>NUCLEOTIDE SEQUENCE</scope>
    <source>
        <strain evidence="2">CBS 731.68</strain>
    </source>
</reference>
<feature type="domain" description="Aminoglycoside phosphotransferase" evidence="1">
    <location>
        <begin position="168"/>
        <end position="200"/>
    </location>
</feature>
<dbReference type="InterPro" id="IPR002575">
    <property type="entry name" value="Aminoglycoside_PTrfase"/>
</dbReference>
<evidence type="ECO:0000313" key="2">
    <source>
        <dbReference type="EMBL" id="KAK4119035.1"/>
    </source>
</evidence>
<proteinExistence type="predicted"/>
<keyword evidence="3" id="KW-1185">Reference proteome</keyword>